<organism evidence="1 2">
    <name type="scientific">Striga asiatica</name>
    <name type="common">Asiatic witchweed</name>
    <name type="synonym">Buchnera asiatica</name>
    <dbReference type="NCBI Taxonomy" id="4170"/>
    <lineage>
        <taxon>Eukaryota</taxon>
        <taxon>Viridiplantae</taxon>
        <taxon>Streptophyta</taxon>
        <taxon>Embryophyta</taxon>
        <taxon>Tracheophyta</taxon>
        <taxon>Spermatophyta</taxon>
        <taxon>Magnoliopsida</taxon>
        <taxon>eudicotyledons</taxon>
        <taxon>Gunneridae</taxon>
        <taxon>Pentapetalae</taxon>
        <taxon>asterids</taxon>
        <taxon>lamiids</taxon>
        <taxon>Lamiales</taxon>
        <taxon>Orobanchaceae</taxon>
        <taxon>Buchnereae</taxon>
        <taxon>Striga</taxon>
    </lineage>
</organism>
<dbReference type="EMBL" id="BKCP01001225">
    <property type="protein sequence ID" value="GER26909.1"/>
    <property type="molecule type" value="Genomic_DNA"/>
</dbReference>
<keyword evidence="1" id="KW-0808">Transferase</keyword>
<dbReference type="AlphaFoldDB" id="A0A5A7P2D4"/>
<evidence type="ECO:0000313" key="2">
    <source>
        <dbReference type="Proteomes" id="UP000325081"/>
    </source>
</evidence>
<sequence>MGEKKQELELLLSSLAVQICRKSISELKQFQDIPSYQSPSTRDASKRKHRSCIMKLNGKKKTSLTTCVPVRYRYTARTREDNLHWVLKAHHHMDQEKTTTETMTHEFLELIVDRAMARNLKCLQSPIMDDVTAAGIDTDKKTK</sequence>
<evidence type="ECO:0000313" key="1">
    <source>
        <dbReference type="EMBL" id="GER26909.1"/>
    </source>
</evidence>
<gene>
    <name evidence="1" type="ORF">STAS_02584</name>
</gene>
<dbReference type="GO" id="GO:0016740">
    <property type="term" value="F:transferase activity"/>
    <property type="evidence" value="ECO:0007669"/>
    <property type="project" value="UniProtKB-KW"/>
</dbReference>
<dbReference type="Proteomes" id="UP000325081">
    <property type="component" value="Unassembled WGS sequence"/>
</dbReference>
<accession>A0A5A7P2D4</accession>
<comment type="caution">
    <text evidence="1">The sequence shown here is derived from an EMBL/GenBank/DDBJ whole genome shotgun (WGS) entry which is preliminary data.</text>
</comment>
<keyword evidence="2" id="KW-1185">Reference proteome</keyword>
<name>A0A5A7P2D4_STRAF</name>
<protein>
    <submittedName>
        <fullName evidence="1">tRNA N6-adenosine threonylcarbamoyltransferase</fullName>
    </submittedName>
</protein>
<proteinExistence type="predicted"/>
<reference evidence="2" key="1">
    <citation type="journal article" date="2019" name="Curr. Biol.">
        <title>Genome Sequence of Striga asiatica Provides Insight into the Evolution of Plant Parasitism.</title>
        <authorList>
            <person name="Yoshida S."/>
            <person name="Kim S."/>
            <person name="Wafula E.K."/>
            <person name="Tanskanen J."/>
            <person name="Kim Y.M."/>
            <person name="Honaas L."/>
            <person name="Yang Z."/>
            <person name="Spallek T."/>
            <person name="Conn C.E."/>
            <person name="Ichihashi Y."/>
            <person name="Cheong K."/>
            <person name="Cui S."/>
            <person name="Der J.P."/>
            <person name="Gundlach H."/>
            <person name="Jiao Y."/>
            <person name="Hori C."/>
            <person name="Ishida J.K."/>
            <person name="Kasahara H."/>
            <person name="Kiba T."/>
            <person name="Kim M.S."/>
            <person name="Koo N."/>
            <person name="Laohavisit A."/>
            <person name="Lee Y.H."/>
            <person name="Lumba S."/>
            <person name="McCourt P."/>
            <person name="Mortimer J.C."/>
            <person name="Mutuku J.M."/>
            <person name="Nomura T."/>
            <person name="Sasaki-Sekimoto Y."/>
            <person name="Seto Y."/>
            <person name="Wang Y."/>
            <person name="Wakatake T."/>
            <person name="Sakakibara H."/>
            <person name="Demura T."/>
            <person name="Yamaguchi S."/>
            <person name="Yoneyama K."/>
            <person name="Manabe R.I."/>
            <person name="Nelson D.C."/>
            <person name="Schulman A.H."/>
            <person name="Timko M.P."/>
            <person name="dePamphilis C.W."/>
            <person name="Choi D."/>
            <person name="Shirasu K."/>
        </authorList>
    </citation>
    <scope>NUCLEOTIDE SEQUENCE [LARGE SCALE GENOMIC DNA]</scope>
    <source>
        <strain evidence="2">cv. UVA1</strain>
    </source>
</reference>